<name>A0ACC0XNU9_9ROSI</name>
<keyword evidence="2" id="KW-1185">Reference proteome</keyword>
<evidence type="ECO:0000313" key="2">
    <source>
        <dbReference type="Proteomes" id="UP001163603"/>
    </source>
</evidence>
<accession>A0ACC0XNU9</accession>
<proteinExistence type="predicted"/>
<dbReference type="Proteomes" id="UP001163603">
    <property type="component" value="Chromosome 11"/>
</dbReference>
<gene>
    <name evidence="1" type="ORF">Pint_31786</name>
</gene>
<protein>
    <submittedName>
        <fullName evidence="1">Uncharacterized protein</fullName>
    </submittedName>
</protein>
<comment type="caution">
    <text evidence="1">The sequence shown here is derived from an EMBL/GenBank/DDBJ whole genome shotgun (WGS) entry which is preliminary data.</text>
</comment>
<dbReference type="EMBL" id="CM047746">
    <property type="protein sequence ID" value="KAJ0020965.1"/>
    <property type="molecule type" value="Genomic_DNA"/>
</dbReference>
<reference evidence="2" key="1">
    <citation type="journal article" date="2023" name="G3 (Bethesda)">
        <title>Genome assembly and association tests identify interacting loci associated with vigor, precocity, and sex in interspecific pistachio rootstocks.</title>
        <authorList>
            <person name="Palmer W."/>
            <person name="Jacygrad E."/>
            <person name="Sagayaradj S."/>
            <person name="Cavanaugh K."/>
            <person name="Han R."/>
            <person name="Bertier L."/>
            <person name="Beede B."/>
            <person name="Kafkas S."/>
            <person name="Golino D."/>
            <person name="Preece J."/>
            <person name="Michelmore R."/>
        </authorList>
    </citation>
    <scope>NUCLEOTIDE SEQUENCE [LARGE SCALE GENOMIC DNA]</scope>
</reference>
<organism evidence="1 2">
    <name type="scientific">Pistacia integerrima</name>
    <dbReference type="NCBI Taxonomy" id="434235"/>
    <lineage>
        <taxon>Eukaryota</taxon>
        <taxon>Viridiplantae</taxon>
        <taxon>Streptophyta</taxon>
        <taxon>Embryophyta</taxon>
        <taxon>Tracheophyta</taxon>
        <taxon>Spermatophyta</taxon>
        <taxon>Magnoliopsida</taxon>
        <taxon>eudicotyledons</taxon>
        <taxon>Gunneridae</taxon>
        <taxon>Pentapetalae</taxon>
        <taxon>rosids</taxon>
        <taxon>malvids</taxon>
        <taxon>Sapindales</taxon>
        <taxon>Anacardiaceae</taxon>
        <taxon>Pistacia</taxon>
    </lineage>
</organism>
<evidence type="ECO:0000313" key="1">
    <source>
        <dbReference type="EMBL" id="KAJ0020965.1"/>
    </source>
</evidence>
<sequence length="106" mass="11884">MKISQRGNSPKLELKLNLPPPPRANQEVESPNAPVSSLEMSLPEETTTDTMHYTSRPVVTTSMVLAGCPRCLMYVMLSDVDRKFPRCKSAVLLDFLNEENTKKMSN</sequence>